<sequence>MLTIGGLLLRGWWTGRQVPAPADYAGSGTGAVRVDVPQGANLTQIGRLLLDGGVVASVQAFTRAAMSDPKAVSIQPGDYAMHRRMSARSALSILTDPANAGGLVIPEGLRAAQIFAAIDTRLGLRPGSAAAEARRDPASLGLPPYAGGRLEGFLFPARYSVAKVTSAEALLRTMVAQARTEYAADAIGTGTAAYQVVVMASLVQAEAQAPADFGKVARVIRNRLDRGMPLQLDSALNYALGRTTLDTTHEDTRIETPYNTYLHPGLPPTPVGNPGHAAIRAALHPTPGKWLYFVTVKPGDTRFTDSYREQQRNVAEFNRYQQQHSSSPGSGAH</sequence>
<evidence type="ECO:0000313" key="9">
    <source>
        <dbReference type="Proteomes" id="UP000249340"/>
    </source>
</evidence>
<evidence type="ECO:0000256" key="6">
    <source>
        <dbReference type="ARBA" id="ARBA00023316"/>
    </source>
</evidence>
<protein>
    <recommendedName>
        <fullName evidence="7">Endolytic murein transglycosylase</fullName>
        <ecNumber evidence="7">4.2.2.29</ecNumber>
    </recommendedName>
    <alternativeName>
        <fullName evidence="7">Peptidoglycan lytic transglycosylase</fullName>
    </alternativeName>
    <alternativeName>
        <fullName evidence="7">Peptidoglycan polymerization terminase</fullName>
    </alternativeName>
</protein>
<dbReference type="KEGG" id="stri:C7M71_028395"/>
<dbReference type="HAMAP" id="MF_02065">
    <property type="entry name" value="MltG"/>
    <property type="match status" value="1"/>
</dbReference>
<dbReference type="PANTHER" id="PTHR30518:SF2">
    <property type="entry name" value="ENDOLYTIC MUREIN TRANSGLYCOSYLASE"/>
    <property type="match status" value="1"/>
</dbReference>
<keyword evidence="9" id="KW-1185">Reference proteome</keyword>
<keyword evidence="1 7" id="KW-1003">Cell membrane</keyword>
<keyword evidence="6 7" id="KW-0961">Cell wall biogenesis/degradation</keyword>
<feature type="site" description="Important for catalytic activity" evidence="7">
    <location>
        <position position="206"/>
    </location>
</feature>
<evidence type="ECO:0000313" key="8">
    <source>
        <dbReference type="EMBL" id="AXI81733.1"/>
    </source>
</evidence>
<evidence type="ECO:0000256" key="3">
    <source>
        <dbReference type="ARBA" id="ARBA00022989"/>
    </source>
</evidence>
<dbReference type="GO" id="GO:0009252">
    <property type="term" value="P:peptidoglycan biosynthetic process"/>
    <property type="evidence" value="ECO:0007669"/>
    <property type="project" value="UniProtKB-UniRule"/>
</dbReference>
<dbReference type="GO" id="GO:0005886">
    <property type="term" value="C:plasma membrane"/>
    <property type="evidence" value="ECO:0007669"/>
    <property type="project" value="UniProtKB-UniRule"/>
</dbReference>
<keyword evidence="2 7" id="KW-0812">Transmembrane</keyword>
<dbReference type="GO" id="GO:0008932">
    <property type="term" value="F:lytic endotransglycosylase activity"/>
    <property type="evidence" value="ECO:0007669"/>
    <property type="project" value="UniProtKB-UniRule"/>
</dbReference>
<dbReference type="NCBIfam" id="TIGR00247">
    <property type="entry name" value="endolytic transglycosylase MltG"/>
    <property type="match status" value="1"/>
</dbReference>
<comment type="similarity">
    <text evidence="7">Belongs to the transglycosylase MltG family.</text>
</comment>
<dbReference type="EMBL" id="CP031264">
    <property type="protein sequence ID" value="AXI81733.1"/>
    <property type="molecule type" value="Genomic_DNA"/>
</dbReference>
<keyword evidence="5 7" id="KW-0456">Lyase</keyword>
<proteinExistence type="inferred from homology"/>
<dbReference type="InterPro" id="IPR003770">
    <property type="entry name" value="MLTG-like"/>
</dbReference>
<evidence type="ECO:0000256" key="7">
    <source>
        <dbReference type="HAMAP-Rule" id="MF_02065"/>
    </source>
</evidence>
<organism evidence="8 9">
    <name type="scientific">Peterkaempfera bronchialis</name>
    <dbReference type="NCBI Taxonomy" id="2126346"/>
    <lineage>
        <taxon>Bacteria</taxon>
        <taxon>Bacillati</taxon>
        <taxon>Actinomycetota</taxon>
        <taxon>Actinomycetes</taxon>
        <taxon>Kitasatosporales</taxon>
        <taxon>Streptomycetaceae</taxon>
        <taxon>Peterkaempfera</taxon>
    </lineage>
</organism>
<dbReference type="CDD" id="cd08010">
    <property type="entry name" value="MltG_like"/>
    <property type="match status" value="1"/>
</dbReference>
<evidence type="ECO:0000256" key="4">
    <source>
        <dbReference type="ARBA" id="ARBA00023136"/>
    </source>
</evidence>
<dbReference type="AlphaFoldDB" id="A0A345T6X8"/>
<dbReference type="GO" id="GO:0071555">
    <property type="term" value="P:cell wall organization"/>
    <property type="evidence" value="ECO:0007669"/>
    <property type="project" value="UniProtKB-KW"/>
</dbReference>
<dbReference type="PANTHER" id="PTHR30518">
    <property type="entry name" value="ENDOLYTIC MUREIN TRANSGLYCOSYLASE"/>
    <property type="match status" value="1"/>
</dbReference>
<reference evidence="9" key="1">
    <citation type="submission" date="2018-07" db="EMBL/GenBank/DDBJ databases">
        <title>Streptacidiphilus bronchialis DSM 106435 chromosome.</title>
        <authorList>
            <person name="Batra D."/>
            <person name="Gulvik C.A."/>
        </authorList>
    </citation>
    <scope>NUCLEOTIDE SEQUENCE [LARGE SCALE GENOMIC DNA]</scope>
    <source>
        <strain evidence="9">DSM 106435</strain>
    </source>
</reference>
<evidence type="ECO:0000256" key="1">
    <source>
        <dbReference type="ARBA" id="ARBA00022475"/>
    </source>
</evidence>
<dbReference type="EC" id="4.2.2.29" evidence="7"/>
<gene>
    <name evidence="7 8" type="primary">mltG</name>
    <name evidence="8" type="ORF">C7M71_028395</name>
</gene>
<accession>A0A345T6X8</accession>
<keyword evidence="3 7" id="KW-1133">Transmembrane helix</keyword>
<dbReference type="Gene3D" id="3.30.1490.480">
    <property type="entry name" value="Endolytic murein transglycosylase"/>
    <property type="match status" value="1"/>
</dbReference>
<keyword evidence="4 7" id="KW-0472">Membrane</keyword>
<comment type="function">
    <text evidence="7">Functions as a peptidoglycan terminase that cleaves nascent peptidoglycan strands endolytically to terminate their elongation.</text>
</comment>
<name>A0A345T6X8_9ACTN</name>
<evidence type="ECO:0000256" key="5">
    <source>
        <dbReference type="ARBA" id="ARBA00023239"/>
    </source>
</evidence>
<dbReference type="Pfam" id="PF02618">
    <property type="entry name" value="YceG"/>
    <property type="match status" value="1"/>
</dbReference>
<dbReference type="Proteomes" id="UP000249340">
    <property type="component" value="Chromosome"/>
</dbReference>
<dbReference type="OrthoDB" id="9814591at2"/>
<comment type="catalytic activity">
    <reaction evidence="7">
        <text>a peptidoglycan chain = a peptidoglycan chain with N-acetyl-1,6-anhydromuramyl-[peptide] at the reducing end + a peptidoglycan chain with N-acetylglucosamine at the non-reducing end.</text>
        <dbReference type="EC" id="4.2.2.29"/>
    </reaction>
</comment>
<evidence type="ECO:0000256" key="2">
    <source>
        <dbReference type="ARBA" id="ARBA00022692"/>
    </source>
</evidence>